<dbReference type="Pfam" id="PF10433">
    <property type="entry name" value="Beta-prop_RSE1_1st"/>
    <property type="match status" value="1"/>
</dbReference>
<dbReference type="InterPro" id="IPR050358">
    <property type="entry name" value="RSE1/DDB1/CFT1"/>
</dbReference>
<sequence length="130" mass="14649">MYAVYRQAHSPTAVEFSVYCNFISSTEKNLVVGGTSQLFVYRIIHDVEVTAFTQHGKPRKEKLEQVASFSLFGNIMSMESVQLVGSTRDALLLSFKDAKLSVVEYDPGTHDLKTLSLHYFEEPELRVSPV</sequence>
<dbReference type="AlphaFoldDB" id="A0A3B3ZDI0"/>
<evidence type="ECO:0000313" key="2">
    <source>
        <dbReference type="Ensembl" id="ENSPMGP00000002633.1"/>
    </source>
</evidence>
<dbReference type="Proteomes" id="UP000261520">
    <property type="component" value="Unplaced"/>
</dbReference>
<dbReference type="STRING" id="409849.ENSPMGP00000002633"/>
<dbReference type="InterPro" id="IPR015943">
    <property type="entry name" value="WD40/YVTN_repeat-like_dom_sf"/>
</dbReference>
<evidence type="ECO:0000313" key="3">
    <source>
        <dbReference type="Proteomes" id="UP000261520"/>
    </source>
</evidence>
<evidence type="ECO:0000259" key="1">
    <source>
        <dbReference type="Pfam" id="PF10433"/>
    </source>
</evidence>
<feature type="domain" description="RSE1/DDB1/CPSF1 first beta-propeller" evidence="1">
    <location>
        <begin position="14"/>
        <end position="118"/>
    </location>
</feature>
<dbReference type="Ensembl" id="ENSPMGT00000002788.1">
    <property type="protein sequence ID" value="ENSPMGP00000002633.1"/>
    <property type="gene ID" value="ENSPMGG00000002299.1"/>
</dbReference>
<protein>
    <recommendedName>
        <fullName evidence="1">RSE1/DDB1/CPSF1 first beta-propeller domain-containing protein</fullName>
    </recommendedName>
</protein>
<dbReference type="PANTHER" id="PTHR10644">
    <property type="entry name" value="DNA REPAIR/RNA PROCESSING CPSF FAMILY"/>
    <property type="match status" value="1"/>
</dbReference>
<proteinExistence type="predicted"/>
<name>A0A3B3ZDI0_9GOBI</name>
<reference evidence="2" key="2">
    <citation type="submission" date="2025-09" db="UniProtKB">
        <authorList>
            <consortium name="Ensembl"/>
        </authorList>
    </citation>
    <scope>IDENTIFICATION</scope>
</reference>
<accession>A0A3B3ZDI0</accession>
<organism evidence="2 3">
    <name type="scientific">Periophthalmus magnuspinnatus</name>
    <dbReference type="NCBI Taxonomy" id="409849"/>
    <lineage>
        <taxon>Eukaryota</taxon>
        <taxon>Metazoa</taxon>
        <taxon>Chordata</taxon>
        <taxon>Craniata</taxon>
        <taxon>Vertebrata</taxon>
        <taxon>Euteleostomi</taxon>
        <taxon>Actinopterygii</taxon>
        <taxon>Neopterygii</taxon>
        <taxon>Teleostei</taxon>
        <taxon>Neoteleostei</taxon>
        <taxon>Acanthomorphata</taxon>
        <taxon>Gobiaria</taxon>
        <taxon>Gobiiformes</taxon>
        <taxon>Gobioidei</taxon>
        <taxon>Gobiidae</taxon>
        <taxon>Oxudercinae</taxon>
        <taxon>Periophthalmus</taxon>
    </lineage>
</organism>
<reference evidence="2" key="1">
    <citation type="submission" date="2025-08" db="UniProtKB">
        <authorList>
            <consortium name="Ensembl"/>
        </authorList>
    </citation>
    <scope>IDENTIFICATION</scope>
</reference>
<keyword evidence="3" id="KW-1185">Reference proteome</keyword>
<dbReference type="InterPro" id="IPR018846">
    <property type="entry name" value="Beta-prop_RSE1/DDB1/CPSF1_1st"/>
</dbReference>
<dbReference type="Gene3D" id="2.130.10.10">
    <property type="entry name" value="YVTN repeat-like/Quinoprotein amine dehydrogenase"/>
    <property type="match status" value="1"/>
</dbReference>